<feature type="transmembrane region" description="Helical" evidence="6">
    <location>
        <begin position="451"/>
        <end position="474"/>
    </location>
</feature>
<evidence type="ECO:0000256" key="3">
    <source>
        <dbReference type="ARBA" id="ARBA00022989"/>
    </source>
</evidence>
<dbReference type="Proteomes" id="UP000243515">
    <property type="component" value="Unassembled WGS sequence"/>
</dbReference>
<keyword evidence="3 6" id="KW-1133">Transmembrane helix</keyword>
<feature type="transmembrane region" description="Helical" evidence="6">
    <location>
        <begin position="142"/>
        <end position="161"/>
    </location>
</feature>
<keyword evidence="8" id="KW-1185">Reference proteome</keyword>
<dbReference type="EMBL" id="NPHW01005581">
    <property type="protein sequence ID" value="OXV06622.1"/>
    <property type="molecule type" value="Genomic_DNA"/>
</dbReference>
<feature type="transmembrane region" description="Helical" evidence="6">
    <location>
        <begin position="318"/>
        <end position="339"/>
    </location>
</feature>
<dbReference type="OrthoDB" id="194139at2759"/>
<feature type="transmembrane region" description="Helical" evidence="6">
    <location>
        <begin position="173"/>
        <end position="193"/>
    </location>
</feature>
<feature type="region of interest" description="Disordered" evidence="5">
    <location>
        <begin position="1"/>
        <end position="31"/>
    </location>
</feature>
<keyword evidence="4 6" id="KW-0472">Membrane</keyword>
<evidence type="ECO:0008006" key="9">
    <source>
        <dbReference type="Google" id="ProtNLM"/>
    </source>
</evidence>
<feature type="transmembrane region" description="Helical" evidence="6">
    <location>
        <begin position="392"/>
        <end position="411"/>
    </location>
</feature>
<keyword evidence="2 6" id="KW-0812">Transmembrane</keyword>
<feature type="transmembrane region" description="Helical" evidence="6">
    <location>
        <begin position="359"/>
        <end position="380"/>
    </location>
</feature>
<feature type="transmembrane region" description="Helical" evidence="6">
    <location>
        <begin position="205"/>
        <end position="227"/>
    </location>
</feature>
<gene>
    <name evidence="7" type="ORF">Egran_05610</name>
</gene>
<reference evidence="7 8" key="1">
    <citation type="journal article" date="2015" name="Environ. Microbiol.">
        <title>Metagenome sequence of Elaphomyces granulatus from sporocarp tissue reveals Ascomycota ectomycorrhizal fingerprints of genome expansion and a Proteobacteria-rich microbiome.</title>
        <authorList>
            <person name="Quandt C.A."/>
            <person name="Kohler A."/>
            <person name="Hesse C.N."/>
            <person name="Sharpton T.J."/>
            <person name="Martin F."/>
            <person name="Spatafora J.W."/>
        </authorList>
    </citation>
    <scope>NUCLEOTIDE SEQUENCE [LARGE SCALE GENOMIC DNA]</scope>
    <source>
        <strain evidence="7 8">OSC145934</strain>
    </source>
</reference>
<dbReference type="AlphaFoldDB" id="A0A232LR63"/>
<dbReference type="PANTHER" id="PTHR23507">
    <property type="entry name" value="ZGC:174356"/>
    <property type="match status" value="1"/>
</dbReference>
<feature type="transmembrane region" description="Helical" evidence="6">
    <location>
        <begin position="114"/>
        <end position="130"/>
    </location>
</feature>
<evidence type="ECO:0000313" key="7">
    <source>
        <dbReference type="EMBL" id="OXV06622.1"/>
    </source>
</evidence>
<name>A0A232LR63_9EURO</name>
<feature type="transmembrane region" description="Helical" evidence="6">
    <location>
        <begin position="417"/>
        <end position="439"/>
    </location>
</feature>
<dbReference type="GO" id="GO:0016020">
    <property type="term" value="C:membrane"/>
    <property type="evidence" value="ECO:0007669"/>
    <property type="project" value="UniProtKB-SubCell"/>
</dbReference>
<dbReference type="GO" id="GO:0022857">
    <property type="term" value="F:transmembrane transporter activity"/>
    <property type="evidence" value="ECO:0007669"/>
    <property type="project" value="TreeGrafter"/>
</dbReference>
<comment type="caution">
    <text evidence="7">The sequence shown here is derived from an EMBL/GenBank/DDBJ whole genome shotgun (WGS) entry which is preliminary data.</text>
</comment>
<feature type="transmembrane region" description="Helical" evidence="6">
    <location>
        <begin position="42"/>
        <end position="60"/>
    </location>
</feature>
<dbReference type="SUPFAM" id="SSF103473">
    <property type="entry name" value="MFS general substrate transporter"/>
    <property type="match status" value="1"/>
</dbReference>
<evidence type="ECO:0000256" key="6">
    <source>
        <dbReference type="SAM" id="Phobius"/>
    </source>
</evidence>
<evidence type="ECO:0000256" key="2">
    <source>
        <dbReference type="ARBA" id="ARBA00022692"/>
    </source>
</evidence>
<accession>A0A232LR63</accession>
<organism evidence="7 8">
    <name type="scientific">Elaphomyces granulatus</name>
    <dbReference type="NCBI Taxonomy" id="519963"/>
    <lineage>
        <taxon>Eukaryota</taxon>
        <taxon>Fungi</taxon>
        <taxon>Dikarya</taxon>
        <taxon>Ascomycota</taxon>
        <taxon>Pezizomycotina</taxon>
        <taxon>Eurotiomycetes</taxon>
        <taxon>Eurotiomycetidae</taxon>
        <taxon>Eurotiales</taxon>
        <taxon>Elaphomycetaceae</taxon>
        <taxon>Elaphomyces</taxon>
    </lineage>
</organism>
<dbReference type="InterPro" id="IPR036259">
    <property type="entry name" value="MFS_trans_sf"/>
</dbReference>
<evidence type="ECO:0000256" key="5">
    <source>
        <dbReference type="SAM" id="MobiDB-lite"/>
    </source>
</evidence>
<sequence>MPSDLDHVRLEEDREDAPFLAEQTPQSRPDPTVAREKLRMRLMITLFTIILFVETGASMTSGPMTRIYESIACRHFYQAYNASMIDNSGQVPEKWCKGKEVQGEVAIVKGYGELFDALASIVLAVPYCLLADRYGRKPTICLSIPGFVLNIAICGVILWFSDIFPLRAVWLSSLAWLLGGGVVVAAAIIWTMMADVTTETQRAAIFFRFGVAVMSSEVLSSALSSWLMTMDPWIPMILGWVIVIVGILLSITLPETMHAFPSQELKQSHGLSNLSLDTEGPDQSRFSRPLEKTASDTFRSRVSSMLSKYSFVTAKKPVMLLLSAFLVYRLSRGTAWFLIQYVSVRYGWTIAQANLLVSLKATLMVLLFLSILPAASWYLIHRRGTDSRQKDLILTKCSILSLMVGTLGIGLSPHVSVLIFCMVIQTLGAGFVYTTRSLITTMIHRDQTARLYTIIEIIQALGSILASGAMTAVFQWGINLGGFWTGLAWILASSLFGVIAIFIWAVKPPPVAKLPDDIDEET</sequence>
<feature type="compositionally biased region" description="Basic and acidic residues" evidence="5">
    <location>
        <begin position="1"/>
        <end position="12"/>
    </location>
</feature>
<protein>
    <recommendedName>
        <fullName evidence="9">Major facilitator superfamily (MFS) profile domain-containing protein</fullName>
    </recommendedName>
</protein>
<evidence type="ECO:0000256" key="4">
    <source>
        <dbReference type="ARBA" id="ARBA00023136"/>
    </source>
</evidence>
<proteinExistence type="predicted"/>
<feature type="transmembrane region" description="Helical" evidence="6">
    <location>
        <begin position="233"/>
        <end position="253"/>
    </location>
</feature>
<comment type="subcellular location">
    <subcellularLocation>
        <location evidence="1">Membrane</location>
        <topology evidence="1">Multi-pass membrane protein</topology>
    </subcellularLocation>
</comment>
<dbReference type="PANTHER" id="PTHR23507:SF31">
    <property type="entry name" value="TRANSPORTER, PUTATIVE (AFU_ORTHOLOGUE AFUA_2G14230)-RELATED"/>
    <property type="match status" value="1"/>
</dbReference>
<evidence type="ECO:0000313" key="8">
    <source>
        <dbReference type="Proteomes" id="UP000243515"/>
    </source>
</evidence>
<dbReference type="Gene3D" id="1.20.1250.20">
    <property type="entry name" value="MFS general substrate transporter like domains"/>
    <property type="match status" value="2"/>
</dbReference>
<evidence type="ECO:0000256" key="1">
    <source>
        <dbReference type="ARBA" id="ARBA00004141"/>
    </source>
</evidence>
<feature type="transmembrane region" description="Helical" evidence="6">
    <location>
        <begin position="486"/>
        <end position="506"/>
    </location>
</feature>